<dbReference type="PANTHER" id="PTHR35394:SF5">
    <property type="entry name" value="DUF3176 DOMAIN-CONTAINING PROTEIN"/>
    <property type="match status" value="1"/>
</dbReference>
<sequence length="821" mass="88951">MDGTVYSEESSRVQSLVTTTRISSTKISSTEVFSTEISSTEGLSHEISSTEFSSNGISYNDISSSVYPPDQCSCFEHSRTSLGERDGPPTPPIPPFPQILSAPLTEAGDSALAEARRGTLSSDITVSPASPDTPPAQWKPVPESPRIQEIEVPDDAGGNQPPTSRTNVESEGGNFKEAVQEDAAKSLWKVWWLELACLLLSALLFAAIVIILQQLDQRDLPNWPLGITLNTLLAFLTAATKACFMIPVSTAISQTQWVWFSQGKPKPLYDLHLFDQASRGALGSLVLLWRLRLVRHFAALGALLVAVSAVTSPVTQLSINYPSRSTAVTGAREEAYTSNIYDLKGARDLLETSTGKAVSLAMLLDSSGFDRPMSFSTAATGREAFCSTGNCTFPRYQSLGVCMQMANVSSSLVVEEVSSADVANQSATTIISTEFPSAWRVSLPGFEVVHQTKMGVFTGMLRGNETVAFGGEADLQRARLASFLLVYTTPTVFDVEPNTRGLGEVYTTQEFRHDAAEVFFHLCMQTYETEVRMGVETTRVVDTLTEPVDGDAADGQPFLDMDCGPPLGADSRECVRRRDRANETLAFKRDASDSLPIGSSDAGVIKADYQAMEDMASTLKWALSGITYIEFDVPLSSNARFASDIATEFGRGLFMDVFFGPQTMIYPERRRTCLTNIYTNIATACSATLRPAWEGDARSPGNTFVRSFHGVNGTAWKEVSYVEISWGWISMLAVEVVVAAIFVGLMIGSQIGDRESRGESLGFRDAKNSSLATLVVLGGDCQAAAGGRLRPVDELQRVAKGLKVRLERGKMVAAGDSESRL</sequence>
<keyword evidence="2" id="KW-0812">Transmembrane</keyword>
<feature type="compositionally biased region" description="Basic and acidic residues" evidence="1">
    <location>
        <begin position="77"/>
        <end position="87"/>
    </location>
</feature>
<accession>A0A8H6KC96</accession>
<organism evidence="3 4">
    <name type="scientific">Colletotrichum plurivorum</name>
    <dbReference type="NCBI Taxonomy" id="2175906"/>
    <lineage>
        <taxon>Eukaryota</taxon>
        <taxon>Fungi</taxon>
        <taxon>Dikarya</taxon>
        <taxon>Ascomycota</taxon>
        <taxon>Pezizomycotina</taxon>
        <taxon>Sordariomycetes</taxon>
        <taxon>Hypocreomycetidae</taxon>
        <taxon>Glomerellales</taxon>
        <taxon>Glomerellaceae</taxon>
        <taxon>Colletotrichum</taxon>
        <taxon>Colletotrichum orchidearum species complex</taxon>
    </lineage>
</organism>
<protein>
    <submittedName>
        <fullName evidence="3">Uncharacterized protein</fullName>
    </submittedName>
</protein>
<dbReference type="Proteomes" id="UP000654918">
    <property type="component" value="Unassembled WGS sequence"/>
</dbReference>
<dbReference type="EMBL" id="WIGO01000119">
    <property type="protein sequence ID" value="KAF6828643.1"/>
    <property type="molecule type" value="Genomic_DNA"/>
</dbReference>
<feature type="transmembrane region" description="Helical" evidence="2">
    <location>
        <begin position="726"/>
        <end position="747"/>
    </location>
</feature>
<evidence type="ECO:0000313" key="3">
    <source>
        <dbReference type="EMBL" id="KAF6828643.1"/>
    </source>
</evidence>
<feature type="compositionally biased region" description="Polar residues" evidence="1">
    <location>
        <begin position="119"/>
        <end position="130"/>
    </location>
</feature>
<evidence type="ECO:0000256" key="1">
    <source>
        <dbReference type="SAM" id="MobiDB-lite"/>
    </source>
</evidence>
<evidence type="ECO:0000256" key="2">
    <source>
        <dbReference type="SAM" id="Phobius"/>
    </source>
</evidence>
<feature type="region of interest" description="Disordered" evidence="1">
    <location>
        <begin position="77"/>
        <end position="96"/>
    </location>
</feature>
<feature type="transmembrane region" description="Helical" evidence="2">
    <location>
        <begin position="232"/>
        <end position="252"/>
    </location>
</feature>
<dbReference type="PANTHER" id="PTHR35394">
    <property type="entry name" value="DUF3176 DOMAIN-CONTAINING PROTEIN"/>
    <property type="match status" value="1"/>
</dbReference>
<dbReference type="Pfam" id="PF11374">
    <property type="entry name" value="DUF3176"/>
    <property type="match status" value="1"/>
</dbReference>
<feature type="region of interest" description="Disordered" evidence="1">
    <location>
        <begin position="110"/>
        <end position="174"/>
    </location>
</feature>
<reference evidence="3" key="1">
    <citation type="journal article" date="2020" name="Phytopathology">
        <title>Genome Sequence Resources of Colletotrichum truncatum, C. plurivorum, C. musicola, and C. sojae: Four Species Pathogenic to Soybean (Glycine max).</title>
        <authorList>
            <person name="Rogerio F."/>
            <person name="Boufleur T.R."/>
            <person name="Ciampi-Guillardi M."/>
            <person name="Sukno S.A."/>
            <person name="Thon M.R."/>
            <person name="Massola Junior N.S."/>
            <person name="Baroncelli R."/>
        </authorList>
    </citation>
    <scope>NUCLEOTIDE SEQUENCE</scope>
    <source>
        <strain evidence="3">LFN00145</strain>
    </source>
</reference>
<dbReference type="InterPro" id="IPR021514">
    <property type="entry name" value="DUF3176"/>
</dbReference>
<feature type="transmembrane region" description="Helical" evidence="2">
    <location>
        <begin position="297"/>
        <end position="315"/>
    </location>
</feature>
<name>A0A8H6KC96_9PEZI</name>
<evidence type="ECO:0000313" key="4">
    <source>
        <dbReference type="Proteomes" id="UP000654918"/>
    </source>
</evidence>
<keyword evidence="4" id="KW-1185">Reference proteome</keyword>
<gene>
    <name evidence="3" type="ORF">CPLU01_08412</name>
</gene>
<proteinExistence type="predicted"/>
<dbReference type="AlphaFoldDB" id="A0A8H6KC96"/>
<feature type="compositionally biased region" description="Polar residues" evidence="1">
    <location>
        <begin position="160"/>
        <end position="169"/>
    </location>
</feature>
<keyword evidence="2" id="KW-0472">Membrane</keyword>
<comment type="caution">
    <text evidence="3">The sequence shown here is derived from an EMBL/GenBank/DDBJ whole genome shotgun (WGS) entry which is preliminary data.</text>
</comment>
<keyword evidence="2" id="KW-1133">Transmembrane helix</keyword>
<feature type="transmembrane region" description="Helical" evidence="2">
    <location>
        <begin position="190"/>
        <end position="212"/>
    </location>
</feature>